<dbReference type="GO" id="GO:0003723">
    <property type="term" value="F:RNA binding"/>
    <property type="evidence" value="ECO:0000318"/>
    <property type="project" value="GO_Central"/>
</dbReference>
<evidence type="ECO:0000313" key="9">
    <source>
        <dbReference type="Proteomes" id="UP000001357"/>
    </source>
</evidence>
<protein>
    <recommendedName>
        <fullName evidence="7">RRM domain-containing protein</fullName>
    </recommendedName>
</protein>
<dbReference type="CDD" id="cd12395">
    <property type="entry name" value="RRM2_RBM34"/>
    <property type="match status" value="1"/>
</dbReference>
<dbReference type="SMART" id="SM00360">
    <property type="entry name" value="RRM"/>
    <property type="match status" value="2"/>
</dbReference>
<dbReference type="EMBL" id="CH991562">
    <property type="protein sequence ID" value="EDQ86926.1"/>
    <property type="molecule type" value="Genomic_DNA"/>
</dbReference>
<dbReference type="Pfam" id="PF00076">
    <property type="entry name" value="RRM_1"/>
    <property type="match status" value="2"/>
</dbReference>
<dbReference type="STRING" id="81824.A9V647"/>
<dbReference type="Proteomes" id="UP000001357">
    <property type="component" value="Unassembled WGS sequence"/>
</dbReference>
<dbReference type="InterPro" id="IPR035979">
    <property type="entry name" value="RBD_domain_sf"/>
</dbReference>
<dbReference type="SUPFAM" id="SSF54928">
    <property type="entry name" value="RNA-binding domain, RBD"/>
    <property type="match status" value="2"/>
</dbReference>
<evidence type="ECO:0000256" key="2">
    <source>
        <dbReference type="ARBA" id="ARBA00007077"/>
    </source>
</evidence>
<accession>A9V647</accession>
<feature type="compositionally biased region" description="Low complexity" evidence="6">
    <location>
        <begin position="329"/>
        <end position="339"/>
    </location>
</feature>
<dbReference type="KEGG" id="mbr:MONBRDRAFT_10409"/>
<dbReference type="Gene3D" id="3.30.70.330">
    <property type="match status" value="2"/>
</dbReference>
<proteinExistence type="inferred from homology"/>
<feature type="compositionally biased region" description="Low complexity" evidence="6">
    <location>
        <begin position="58"/>
        <end position="68"/>
    </location>
</feature>
<evidence type="ECO:0000256" key="4">
    <source>
        <dbReference type="ARBA" id="ARBA00023242"/>
    </source>
</evidence>
<feature type="domain" description="RRM" evidence="7">
    <location>
        <begin position="103"/>
        <end position="215"/>
    </location>
</feature>
<organism evidence="8 9">
    <name type="scientific">Monosiga brevicollis</name>
    <name type="common">Choanoflagellate</name>
    <dbReference type="NCBI Taxonomy" id="81824"/>
    <lineage>
        <taxon>Eukaryota</taxon>
        <taxon>Choanoflagellata</taxon>
        <taxon>Craspedida</taxon>
        <taxon>Salpingoecidae</taxon>
        <taxon>Monosiga</taxon>
    </lineage>
</organism>
<dbReference type="CDD" id="cd12394">
    <property type="entry name" value="RRM1_RBM34"/>
    <property type="match status" value="1"/>
</dbReference>
<dbReference type="PANTHER" id="PTHR23236">
    <property type="entry name" value="EUKARYOTIC TRANSLATION INITIATION FACTOR 4B/4H"/>
    <property type="match status" value="1"/>
</dbReference>
<dbReference type="OMA" id="FMDHHLR"/>
<keyword evidence="3 5" id="KW-0694">RNA-binding</keyword>
<dbReference type="PANTHER" id="PTHR23236:SF25">
    <property type="entry name" value="RNA-BINDING PROTEIN 34"/>
    <property type="match status" value="1"/>
</dbReference>
<dbReference type="PROSITE" id="PS50102">
    <property type="entry name" value="RRM"/>
    <property type="match status" value="2"/>
</dbReference>
<keyword evidence="4" id="KW-0539">Nucleus</keyword>
<evidence type="ECO:0000313" key="8">
    <source>
        <dbReference type="EMBL" id="EDQ86926.1"/>
    </source>
</evidence>
<dbReference type="InterPro" id="IPR000504">
    <property type="entry name" value="RRM_dom"/>
</dbReference>
<dbReference type="RefSeq" id="XP_001748165.1">
    <property type="nucleotide sequence ID" value="XM_001748113.1"/>
</dbReference>
<dbReference type="InParanoid" id="A9V647"/>
<feature type="region of interest" description="Disordered" evidence="6">
    <location>
        <begin position="305"/>
        <end position="454"/>
    </location>
</feature>
<evidence type="ECO:0000256" key="5">
    <source>
        <dbReference type="PROSITE-ProRule" id="PRU00176"/>
    </source>
</evidence>
<dbReference type="GO" id="GO:0000463">
    <property type="term" value="P:maturation of LSU-rRNA from tricistronic rRNA transcript (SSU-rRNA, 5.8S rRNA, LSU-rRNA)"/>
    <property type="evidence" value="ECO:0000318"/>
    <property type="project" value="GO_Central"/>
</dbReference>
<evidence type="ECO:0000256" key="3">
    <source>
        <dbReference type="ARBA" id="ARBA00022884"/>
    </source>
</evidence>
<feature type="domain" description="RRM" evidence="7">
    <location>
        <begin position="222"/>
        <end position="298"/>
    </location>
</feature>
<dbReference type="GeneID" id="5893546"/>
<dbReference type="GO" id="GO:0005730">
    <property type="term" value="C:nucleolus"/>
    <property type="evidence" value="ECO:0000318"/>
    <property type="project" value="GO_Central"/>
</dbReference>
<comment type="subcellular location">
    <subcellularLocation>
        <location evidence="1">Nucleus</location>
        <location evidence="1">Nucleolus</location>
    </subcellularLocation>
</comment>
<feature type="compositionally biased region" description="Basic residues" evidence="6">
    <location>
        <begin position="414"/>
        <end position="432"/>
    </location>
</feature>
<feature type="compositionally biased region" description="Basic and acidic residues" evidence="6">
    <location>
        <begin position="83"/>
        <end position="94"/>
    </location>
</feature>
<dbReference type="AlphaFoldDB" id="A9V647"/>
<dbReference type="InterPro" id="IPR012677">
    <property type="entry name" value="Nucleotide-bd_a/b_plait_sf"/>
</dbReference>
<evidence type="ECO:0000259" key="7">
    <source>
        <dbReference type="PROSITE" id="PS50102"/>
    </source>
</evidence>
<feature type="region of interest" description="Disordered" evidence="6">
    <location>
        <begin position="25"/>
        <end position="94"/>
    </location>
</feature>
<dbReference type="InterPro" id="IPR034221">
    <property type="entry name" value="RBM34_RRM2"/>
</dbReference>
<name>A9V647_MONBE</name>
<keyword evidence="9" id="KW-1185">Reference proteome</keyword>
<comment type="similarity">
    <text evidence="2">Belongs to the RRM RBM34 family.</text>
</comment>
<evidence type="ECO:0000256" key="6">
    <source>
        <dbReference type="SAM" id="MobiDB-lite"/>
    </source>
</evidence>
<dbReference type="eggNOG" id="KOG0118">
    <property type="taxonomic scope" value="Eukaryota"/>
</dbReference>
<evidence type="ECO:0000256" key="1">
    <source>
        <dbReference type="ARBA" id="ARBA00004604"/>
    </source>
</evidence>
<reference evidence="8 9" key="1">
    <citation type="journal article" date="2008" name="Nature">
        <title>The genome of the choanoflagellate Monosiga brevicollis and the origin of metazoans.</title>
        <authorList>
            <consortium name="JGI Sequencing"/>
            <person name="King N."/>
            <person name="Westbrook M.J."/>
            <person name="Young S.L."/>
            <person name="Kuo A."/>
            <person name="Abedin M."/>
            <person name="Chapman J."/>
            <person name="Fairclough S."/>
            <person name="Hellsten U."/>
            <person name="Isogai Y."/>
            <person name="Letunic I."/>
            <person name="Marr M."/>
            <person name="Pincus D."/>
            <person name="Putnam N."/>
            <person name="Rokas A."/>
            <person name="Wright K.J."/>
            <person name="Zuzow R."/>
            <person name="Dirks W."/>
            <person name="Good M."/>
            <person name="Goodstein D."/>
            <person name="Lemons D."/>
            <person name="Li W."/>
            <person name="Lyons J.B."/>
            <person name="Morris A."/>
            <person name="Nichols S."/>
            <person name="Richter D.J."/>
            <person name="Salamov A."/>
            <person name="Bork P."/>
            <person name="Lim W.A."/>
            <person name="Manning G."/>
            <person name="Miller W.T."/>
            <person name="McGinnis W."/>
            <person name="Shapiro H."/>
            <person name="Tjian R."/>
            <person name="Grigoriev I.V."/>
            <person name="Rokhsar D."/>
        </authorList>
    </citation>
    <scope>NUCLEOTIDE SEQUENCE [LARGE SCALE GENOMIC DNA]</scope>
    <source>
        <strain evidence="9">MX1 / ATCC 50154</strain>
    </source>
</reference>
<sequence length="454" mass="48521">MATAAPFRFGEAVEVTDDTLAATLKPVEPLTATPKSASKAKKSRKSPAVATPQEVGQPAEEPIPSPTESESEPEDPEPAPTAREVRAAAKAARDAAQAERTARTIFVGNLPATVKAKALKELFADCGEIESIRLRTVVRCCCPLAVSPAYADPALRKRLASEQSSMNAYVVFTADAAVTQALTLFSPGMPLADIWTFSNGVEFQGHHLRVTRAETKTFDLHRSIFVGNLPFDASEEELHGAFDSCGTVEGVRIVRDKKYAIGKGFAYVLFELAESVGLALMKECQVRGRTLRVSRCRDANVIQRQKLKAQGSGAQRRLAGKPGAKRPVAAGATTSSSSGNGERDSKRSKGGPPSKTGQGSGKSSGRGSFKGKKGKKVELDQRGKKPRHKPRGEAPTKTPQAYEGVRADPGVKPKVPRVKAVKGRAKGGKKKHSVSEIVQKAKRVAKREAAPRKQ</sequence>
<dbReference type="FunCoup" id="A9V647">
    <property type="interactions" value="909"/>
</dbReference>
<gene>
    <name evidence="8" type="ORF">MONBRDRAFT_10409</name>
</gene>